<feature type="compositionally biased region" description="Basic and acidic residues" evidence="11">
    <location>
        <begin position="542"/>
        <end position="551"/>
    </location>
</feature>
<accession>A0A8S1CKK5</accession>
<dbReference type="PANTHER" id="PTHR46652">
    <property type="entry name" value="LEUCINE-RICH REPEAT AND IQ DOMAIN-CONTAINING PROTEIN 1-RELATED"/>
    <property type="match status" value="1"/>
</dbReference>
<dbReference type="PROSITE" id="PS51450">
    <property type="entry name" value="LRR"/>
    <property type="match status" value="3"/>
</dbReference>
<evidence type="ECO:0000256" key="2">
    <source>
        <dbReference type="ARBA" id="ARBA00022490"/>
    </source>
</evidence>
<proteinExistence type="predicted"/>
<dbReference type="SMART" id="SM00369">
    <property type="entry name" value="LRR_TYP"/>
    <property type="match status" value="3"/>
</dbReference>
<dbReference type="InterPro" id="IPR001611">
    <property type="entry name" value="Leu-rich_rpt"/>
</dbReference>
<evidence type="ECO:0000256" key="8">
    <source>
        <dbReference type="ARBA" id="ARBA00068862"/>
    </source>
</evidence>
<evidence type="ECO:0000256" key="11">
    <source>
        <dbReference type="SAM" id="MobiDB-lite"/>
    </source>
</evidence>
<dbReference type="CDD" id="cd23767">
    <property type="entry name" value="IQCD"/>
    <property type="match status" value="1"/>
</dbReference>
<dbReference type="Gene3D" id="3.80.10.10">
    <property type="entry name" value="Ribonuclease Inhibitor"/>
    <property type="match status" value="2"/>
</dbReference>
<dbReference type="SUPFAM" id="SSF52058">
    <property type="entry name" value="L domain-like"/>
    <property type="match status" value="1"/>
</dbReference>
<name>A0A8S1CKK5_9INSE</name>
<evidence type="ECO:0000256" key="3">
    <source>
        <dbReference type="ARBA" id="ARBA00022614"/>
    </source>
</evidence>
<dbReference type="SMART" id="SM00365">
    <property type="entry name" value="LRR_SD22"/>
    <property type="match status" value="4"/>
</dbReference>
<evidence type="ECO:0000256" key="7">
    <source>
        <dbReference type="ARBA" id="ARBA00058656"/>
    </source>
</evidence>
<feature type="region of interest" description="Disordered" evidence="11">
    <location>
        <begin position="778"/>
        <end position="815"/>
    </location>
</feature>
<keyword evidence="3" id="KW-0433">Leucine-rich repeat</keyword>
<feature type="compositionally biased region" description="Polar residues" evidence="11">
    <location>
        <begin position="472"/>
        <end position="495"/>
    </location>
</feature>
<keyword evidence="6" id="KW-0206">Cytoskeleton</keyword>
<keyword evidence="13" id="KW-1185">Reference proteome</keyword>
<keyword evidence="10" id="KW-0175">Coiled coil</keyword>
<comment type="subcellular location">
    <subcellularLocation>
        <location evidence="1">Cytoplasm</location>
        <location evidence="1">Cytoskeleton</location>
        <location evidence="1">Microtubule organizing center</location>
        <location evidence="1">Centrosome</location>
    </subcellularLocation>
</comment>
<keyword evidence="2" id="KW-0963">Cytoplasm</keyword>
<dbReference type="InterPro" id="IPR050836">
    <property type="entry name" value="SDS22/Internalin_LRR"/>
</dbReference>
<evidence type="ECO:0000256" key="4">
    <source>
        <dbReference type="ARBA" id="ARBA00022737"/>
    </source>
</evidence>
<dbReference type="EMBL" id="CADEPI010000045">
    <property type="protein sequence ID" value="CAB3369408.1"/>
    <property type="molecule type" value="Genomic_DNA"/>
</dbReference>
<dbReference type="InterPro" id="IPR000048">
    <property type="entry name" value="IQ_motif_EF-hand-BS"/>
</dbReference>
<feature type="region of interest" description="Disordered" evidence="11">
    <location>
        <begin position="442"/>
        <end position="561"/>
    </location>
</feature>
<dbReference type="AlphaFoldDB" id="A0A8S1CKK5"/>
<dbReference type="InterPro" id="IPR032675">
    <property type="entry name" value="LRR_dom_sf"/>
</dbReference>
<organism evidence="12 13">
    <name type="scientific">Cloeon dipterum</name>
    <dbReference type="NCBI Taxonomy" id="197152"/>
    <lineage>
        <taxon>Eukaryota</taxon>
        <taxon>Metazoa</taxon>
        <taxon>Ecdysozoa</taxon>
        <taxon>Arthropoda</taxon>
        <taxon>Hexapoda</taxon>
        <taxon>Insecta</taxon>
        <taxon>Pterygota</taxon>
        <taxon>Palaeoptera</taxon>
        <taxon>Ephemeroptera</taxon>
        <taxon>Pisciforma</taxon>
        <taxon>Baetidae</taxon>
        <taxon>Cloeon</taxon>
    </lineage>
</organism>
<evidence type="ECO:0000256" key="9">
    <source>
        <dbReference type="ARBA" id="ARBA00076677"/>
    </source>
</evidence>
<dbReference type="Pfam" id="PF00612">
    <property type="entry name" value="IQ"/>
    <property type="match status" value="1"/>
</dbReference>
<dbReference type="GO" id="GO:0005813">
    <property type="term" value="C:centrosome"/>
    <property type="evidence" value="ECO:0007669"/>
    <property type="project" value="UniProtKB-SubCell"/>
</dbReference>
<dbReference type="PROSITE" id="PS50096">
    <property type="entry name" value="IQ"/>
    <property type="match status" value="1"/>
</dbReference>
<reference evidence="12 13" key="1">
    <citation type="submission" date="2020-04" db="EMBL/GenBank/DDBJ databases">
        <authorList>
            <person name="Alioto T."/>
            <person name="Alioto T."/>
            <person name="Gomez Garrido J."/>
        </authorList>
    </citation>
    <scope>NUCLEOTIDE SEQUENCE [LARGE SCALE GENOMIC DNA]</scope>
</reference>
<feature type="region of interest" description="Disordered" evidence="11">
    <location>
        <begin position="301"/>
        <end position="361"/>
    </location>
</feature>
<dbReference type="Proteomes" id="UP000494165">
    <property type="component" value="Unassembled WGS sequence"/>
</dbReference>
<dbReference type="PANTHER" id="PTHR46652:SF3">
    <property type="entry name" value="LEUCINE-RICH REPEAT-CONTAINING PROTEIN 9"/>
    <property type="match status" value="1"/>
</dbReference>
<evidence type="ECO:0000313" key="12">
    <source>
        <dbReference type="EMBL" id="CAB3369408.1"/>
    </source>
</evidence>
<dbReference type="OrthoDB" id="5954088at2759"/>
<evidence type="ECO:0000256" key="10">
    <source>
        <dbReference type="SAM" id="Coils"/>
    </source>
</evidence>
<dbReference type="FunFam" id="3.80.10.10:FF:000165">
    <property type="entry name" value="Centrosomal protein of 97 kDa"/>
    <property type="match status" value="1"/>
</dbReference>
<dbReference type="InterPro" id="IPR003591">
    <property type="entry name" value="Leu-rich_rpt_typical-subtyp"/>
</dbReference>
<feature type="compositionally biased region" description="Polar residues" evidence="11">
    <location>
        <begin position="516"/>
        <end position="535"/>
    </location>
</feature>
<feature type="coiled-coil region" evidence="10">
    <location>
        <begin position="695"/>
        <end position="722"/>
    </location>
</feature>
<sequence>MDSEGNDFVDNYGELNLSNQSLKKISKDLFKNPDIASLILDGNSFQRLENLDHLTQLICLSAVNNKLVRMYGVSRLTNLTRLNLSKNGIVTIEGLRNLNNLHWLSLAHNNIKQLEGLNTNTALEFVDVSDNSIKGVSDLSPLKNLQVLKMHDNQLTTLKFGSCHLPSSLKVLTLANNLIDDLNEISYLCNLSSLESITIANNPCVSMTGKSVGYDFRPFLINWCMSLRTIDDYMVGAKESLKAEWLYSQGKGRQFHVGEQALLVEYLSTVCPLSDEKLSTQDEQKLMLILSKAQQHQRQLWEETSGTVAPARVSSPVRKPKSASTSPSLSQHSRLRNTSPRQRSPASWERHNFSGTNSPLMSSSYTVELPVTLYAPTNDIMTASADAAVLSGNSREGLMSRSLDPNMFGENADVVRPNQLCEPNSPLKAASKLVPVPETIMSPDYRPATARHLPGSPLHQKPKVNGAKLNELKTSSSTKSVPATLNSSNHSNAASRISRPVVNNKAKPSDPRLLNSRKSNSYTNKGDAPRTNTAPSKFAQKSKREQQRMDSSDEDSEMSISKLETIQNLVSARKSKEQIKSVPSQAEPAVNLKRALAAVTIQKLWRGYRVRNLCPKVVAVKKEIQASRQDDHVRMLSKELNSAKAALQVERRLRLLQMEAIKSLWKEVQGLQSPRTPQTPMRNFSVRASSESSAVADLTKTCAQLQEQVQQLQSSLESVVNCITTLSVANAAGFVNMEDSIQLMQTQMLHSQPSVPQEPVTSQSPMPAIPVQVIKSASPEPLEVEEEEGERKTSPKPDQNYLDIRHKKSKPRPSYLPIFNSTAGPTEPLAVEPVKQFAGSFVESLINTAVLKAKLSMNQRLVASSKQE</sequence>
<comment type="caution">
    <text evidence="12">The sequence shown here is derived from an EMBL/GenBank/DDBJ whole genome shotgun (WGS) entry which is preliminary data.</text>
</comment>
<feature type="compositionally biased region" description="Polar residues" evidence="11">
    <location>
        <begin position="322"/>
        <end position="345"/>
    </location>
</feature>
<keyword evidence="4" id="KW-0677">Repeat</keyword>
<gene>
    <name evidence="12" type="ORF">CLODIP_2_CD12289</name>
</gene>
<evidence type="ECO:0000256" key="6">
    <source>
        <dbReference type="ARBA" id="ARBA00023212"/>
    </source>
</evidence>
<keyword evidence="5" id="KW-0970">Cilium biogenesis/degradation</keyword>
<dbReference type="Pfam" id="PF14580">
    <property type="entry name" value="LRR_9"/>
    <property type="match status" value="1"/>
</dbReference>
<evidence type="ECO:0000256" key="1">
    <source>
        <dbReference type="ARBA" id="ARBA00004300"/>
    </source>
</evidence>
<comment type="function">
    <text evidence="7">Acts as a key negative regulator of ciliogenesis in collaboration with CCP110 by capping the mother centriole thereby preventing cilia formation. Required for recruitment of CCP110 to the centrosome.</text>
</comment>
<protein>
    <recommendedName>
        <fullName evidence="8">Centrosomal protein of 97 kDa</fullName>
    </recommendedName>
    <alternativeName>
        <fullName evidence="9">Leucine-rich repeat and IQ domain-containing protein 2</fullName>
    </alternativeName>
</protein>
<evidence type="ECO:0000256" key="5">
    <source>
        <dbReference type="ARBA" id="ARBA00022794"/>
    </source>
</evidence>
<evidence type="ECO:0000313" key="13">
    <source>
        <dbReference type="Proteomes" id="UP000494165"/>
    </source>
</evidence>
<dbReference type="GO" id="GO:0030030">
    <property type="term" value="P:cell projection organization"/>
    <property type="evidence" value="ECO:0007669"/>
    <property type="project" value="UniProtKB-KW"/>
</dbReference>